<comment type="caution">
    <text evidence="2">The sequence shown here is derived from an EMBL/GenBank/DDBJ whole genome shotgun (WGS) entry which is preliminary data.</text>
</comment>
<keyword evidence="3" id="KW-1185">Reference proteome</keyword>
<gene>
    <name evidence="2" type="ORF">JOF45_001677</name>
</gene>
<dbReference type="RefSeq" id="WP_210049071.1">
    <property type="nucleotide sequence ID" value="NZ_JAGINX010000001.1"/>
</dbReference>
<evidence type="ECO:0000256" key="1">
    <source>
        <dbReference type="SAM" id="MobiDB-lite"/>
    </source>
</evidence>
<sequence>MDGGEWIAIPGQATIASSPGNADIWRMSSRSVGGECESQDAWGCNGPVELEPGDEPPAIFEDQYDESGNWTG</sequence>
<proteinExistence type="predicted"/>
<evidence type="ECO:0000313" key="3">
    <source>
        <dbReference type="Proteomes" id="UP001519331"/>
    </source>
</evidence>
<accession>A0ABS4T2M6</accession>
<evidence type="ECO:0000313" key="2">
    <source>
        <dbReference type="EMBL" id="MBP2318658.1"/>
    </source>
</evidence>
<protein>
    <submittedName>
        <fullName evidence="2">Uncharacterized protein</fullName>
    </submittedName>
</protein>
<dbReference type="Proteomes" id="UP001519331">
    <property type="component" value="Unassembled WGS sequence"/>
</dbReference>
<feature type="region of interest" description="Disordered" evidence="1">
    <location>
        <begin position="48"/>
        <end position="72"/>
    </location>
</feature>
<reference evidence="2 3" key="1">
    <citation type="submission" date="2021-03" db="EMBL/GenBank/DDBJ databases">
        <title>Sequencing the genomes of 1000 actinobacteria strains.</title>
        <authorList>
            <person name="Klenk H.-P."/>
        </authorList>
    </citation>
    <scope>NUCLEOTIDE SEQUENCE [LARGE SCALE GENOMIC DNA]</scope>
    <source>
        <strain evidence="2 3">DSM 12544</strain>
    </source>
</reference>
<organism evidence="2 3">
    <name type="scientific">Nesterenkonia lacusekhoensis</name>
    <dbReference type="NCBI Taxonomy" id="150832"/>
    <lineage>
        <taxon>Bacteria</taxon>
        <taxon>Bacillati</taxon>
        <taxon>Actinomycetota</taxon>
        <taxon>Actinomycetes</taxon>
        <taxon>Micrococcales</taxon>
        <taxon>Micrococcaceae</taxon>
        <taxon>Nesterenkonia</taxon>
    </lineage>
</organism>
<name>A0ABS4T2M6_9MICC</name>
<dbReference type="EMBL" id="JAGINX010000001">
    <property type="protein sequence ID" value="MBP2318658.1"/>
    <property type="molecule type" value="Genomic_DNA"/>
</dbReference>
<feature type="region of interest" description="Disordered" evidence="1">
    <location>
        <begin position="1"/>
        <end position="21"/>
    </location>
</feature>